<organism evidence="2 3">
    <name type="scientific">Morus notabilis</name>
    <dbReference type="NCBI Taxonomy" id="981085"/>
    <lineage>
        <taxon>Eukaryota</taxon>
        <taxon>Viridiplantae</taxon>
        <taxon>Streptophyta</taxon>
        <taxon>Embryophyta</taxon>
        <taxon>Tracheophyta</taxon>
        <taxon>Spermatophyta</taxon>
        <taxon>Magnoliopsida</taxon>
        <taxon>eudicotyledons</taxon>
        <taxon>Gunneridae</taxon>
        <taxon>Pentapetalae</taxon>
        <taxon>rosids</taxon>
        <taxon>fabids</taxon>
        <taxon>Rosales</taxon>
        <taxon>Moraceae</taxon>
        <taxon>Moreae</taxon>
        <taxon>Morus</taxon>
    </lineage>
</organism>
<reference evidence="3" key="1">
    <citation type="submission" date="2013-01" db="EMBL/GenBank/DDBJ databases">
        <title>Draft Genome Sequence of a Mulberry Tree, Morus notabilis C.K. Schneid.</title>
        <authorList>
            <person name="He N."/>
            <person name="Zhao S."/>
        </authorList>
    </citation>
    <scope>NUCLEOTIDE SEQUENCE</scope>
</reference>
<evidence type="ECO:0000313" key="3">
    <source>
        <dbReference type="Proteomes" id="UP000030645"/>
    </source>
</evidence>
<feature type="compositionally biased region" description="Basic residues" evidence="1">
    <location>
        <begin position="17"/>
        <end position="27"/>
    </location>
</feature>
<dbReference type="Proteomes" id="UP000030645">
    <property type="component" value="Unassembled WGS sequence"/>
</dbReference>
<dbReference type="AlphaFoldDB" id="W9S3S9"/>
<name>W9S3S9_9ROSA</name>
<proteinExistence type="predicted"/>
<accession>W9S3S9</accession>
<dbReference type="EMBL" id="KE345743">
    <property type="protein sequence ID" value="EXC13345.1"/>
    <property type="molecule type" value="Genomic_DNA"/>
</dbReference>
<keyword evidence="3" id="KW-1185">Reference proteome</keyword>
<evidence type="ECO:0000313" key="2">
    <source>
        <dbReference type="EMBL" id="EXC13345.1"/>
    </source>
</evidence>
<protein>
    <submittedName>
        <fullName evidence="2">Uncharacterized protein</fullName>
    </submittedName>
</protein>
<sequence length="57" mass="6250">MRCSAHLQGFPVPRGARSMKKTARKRTSASNISSSVFYALEREEDHAAVCIRAAADL</sequence>
<gene>
    <name evidence="2" type="ORF">L484_012773</name>
</gene>
<feature type="region of interest" description="Disordered" evidence="1">
    <location>
        <begin position="1"/>
        <end position="31"/>
    </location>
</feature>
<evidence type="ECO:0000256" key="1">
    <source>
        <dbReference type="SAM" id="MobiDB-lite"/>
    </source>
</evidence>